<dbReference type="Gramene" id="ERM94735">
    <property type="protein sequence ID" value="ERM94735"/>
    <property type="gene ID" value="AMTR_s00011p00252750"/>
</dbReference>
<evidence type="ECO:0000256" key="1">
    <source>
        <dbReference type="ARBA" id="ARBA00004116"/>
    </source>
</evidence>
<dbReference type="Pfam" id="PF11837">
    <property type="entry name" value="INV_N"/>
    <property type="match status" value="1"/>
</dbReference>
<dbReference type="InterPro" id="IPR021792">
    <property type="entry name" value="Beta-fructofuranosidase_N"/>
</dbReference>
<dbReference type="SMART" id="SM00640">
    <property type="entry name" value="Glyco_32"/>
    <property type="match status" value="1"/>
</dbReference>
<keyword evidence="5 6" id="KW-0326">Glycosidase</keyword>
<keyword evidence="12" id="KW-1185">Reference proteome</keyword>
<keyword evidence="7" id="KW-1133">Transmembrane helix</keyword>
<dbReference type="Proteomes" id="UP000017836">
    <property type="component" value="Unassembled WGS sequence"/>
</dbReference>
<dbReference type="GO" id="GO:0005975">
    <property type="term" value="P:carbohydrate metabolic process"/>
    <property type="evidence" value="ECO:0007669"/>
    <property type="project" value="InterPro"/>
</dbReference>
<evidence type="ECO:0000256" key="5">
    <source>
        <dbReference type="ARBA" id="ARBA00023295"/>
    </source>
</evidence>
<keyword evidence="7" id="KW-0812">Transmembrane</keyword>
<reference evidence="12" key="1">
    <citation type="journal article" date="2013" name="Science">
        <title>The Amborella genome and the evolution of flowering plants.</title>
        <authorList>
            <consortium name="Amborella Genome Project"/>
        </authorList>
    </citation>
    <scope>NUCLEOTIDE SEQUENCE [LARGE SCALE GENOMIC DNA]</scope>
</reference>
<evidence type="ECO:0000313" key="11">
    <source>
        <dbReference type="EMBL" id="ERM94735.1"/>
    </source>
</evidence>
<dbReference type="SUPFAM" id="SSF49899">
    <property type="entry name" value="Concanavalin A-like lectins/glucanases"/>
    <property type="match status" value="1"/>
</dbReference>
<evidence type="ECO:0000256" key="7">
    <source>
        <dbReference type="SAM" id="Phobius"/>
    </source>
</evidence>
<dbReference type="Pfam" id="PF08244">
    <property type="entry name" value="Glyco_hydro_32C"/>
    <property type="match status" value="1"/>
</dbReference>
<evidence type="ECO:0000259" key="9">
    <source>
        <dbReference type="Pfam" id="PF08244"/>
    </source>
</evidence>
<comment type="similarity">
    <text evidence="2 6">Belongs to the glycosyl hydrolase 32 family.</text>
</comment>
<evidence type="ECO:0000256" key="3">
    <source>
        <dbReference type="ARBA" id="ARBA00022554"/>
    </source>
</evidence>
<dbReference type="InterPro" id="IPR013189">
    <property type="entry name" value="Glyco_hydro_32_C"/>
</dbReference>
<evidence type="ECO:0000259" key="10">
    <source>
        <dbReference type="Pfam" id="PF11837"/>
    </source>
</evidence>
<evidence type="ECO:0000313" key="12">
    <source>
        <dbReference type="Proteomes" id="UP000017836"/>
    </source>
</evidence>
<dbReference type="CDD" id="cd18624">
    <property type="entry name" value="GH32_Fruct1-like"/>
    <property type="match status" value="1"/>
</dbReference>
<dbReference type="InterPro" id="IPR013320">
    <property type="entry name" value="ConA-like_dom_sf"/>
</dbReference>
<feature type="domain" description="Beta-fructofuranosidase N-terminal" evidence="10">
    <location>
        <begin position="13"/>
        <end position="110"/>
    </location>
</feature>
<dbReference type="Gene3D" id="2.60.120.560">
    <property type="entry name" value="Exo-inulinase, domain 1"/>
    <property type="match status" value="1"/>
</dbReference>
<dbReference type="FunFam" id="2.60.120.560:FF:000002">
    <property type="entry name" value="Beta-fructofuranosidase, insoluble isoenzyme CWINV1"/>
    <property type="match status" value="1"/>
</dbReference>
<dbReference type="STRING" id="13333.W1NHU3"/>
<sequence>MATATVRHSEDIEYAQLPENDRLQATGKKSRRLWPFLAAFSVLLVVGFIVVSREDAGKESLENQRQETSRQVGSPEVVRPISRGKSAGVSEKAVILGYGVSPYPWTNAMLAWQVTSYHFQPERNWMNDIAGPLYYKGWYHLFYQYNPDSAVWGNITWGHTVSKDLIHWLYLDLAMVRDQWYDINGVWTGSATLLPTGEIIMLYTGSTNESVQVQNLAIPADPSDPLLKDWVKYSGNPVLTPPQEILPKDFRDPTTAWLGSDGLWRLIIGSKINKTGISLVYKTSDFVNYKLVEGVLHAVPGTGMWECVDFYPVSLTENVGLDTSVNGPGVKHVLKASLDDNKHDYYAIGVYDEATETWLPDDPVNDVGIGLRYDYGKFYASKTFYDQVKQRRILWGWIGETDSEQADIQKGWASLQTIPRVVTYDTKSGTNLVQWPIEEVESLRTSNVSLDNIKVDPGSVVHVDINGAQLDVNAVFEVSKEAIKNTEADVLYNCSTSGGAAGRGVLGPFGLLVLAEESLSEQTAVYFYIAKGVDGNLQTFFCHDETRSSKATDLVERVYGSTVPVLSGEKLSVRILVDHSIVESFAQGGRTCITSRVYPTRAIYGPRLFLFNNASTSVTVTSLNIWQMTSALIHPFEQSS</sequence>
<protein>
    <recommendedName>
        <fullName evidence="13">Beta-fructofuranosidase</fullName>
    </recommendedName>
</protein>
<evidence type="ECO:0000259" key="8">
    <source>
        <dbReference type="Pfam" id="PF00251"/>
    </source>
</evidence>
<dbReference type="GO" id="GO:0005773">
    <property type="term" value="C:vacuole"/>
    <property type="evidence" value="ECO:0007669"/>
    <property type="project" value="UniProtKB-SubCell"/>
</dbReference>
<name>W1NHU3_AMBTC</name>
<feature type="transmembrane region" description="Helical" evidence="7">
    <location>
        <begin position="33"/>
        <end position="51"/>
    </location>
</feature>
<evidence type="ECO:0000256" key="6">
    <source>
        <dbReference type="RuleBase" id="RU362110"/>
    </source>
</evidence>
<dbReference type="GO" id="GO:0004564">
    <property type="term" value="F:beta-fructofuranosidase activity"/>
    <property type="evidence" value="ECO:0007669"/>
    <property type="project" value="InterPro"/>
</dbReference>
<keyword evidence="3" id="KW-0926">Vacuole</keyword>
<dbReference type="InterPro" id="IPR023296">
    <property type="entry name" value="Glyco_hydro_beta-prop_sf"/>
</dbReference>
<gene>
    <name evidence="11" type="ORF">AMTR_s00011p00252750</name>
</gene>
<dbReference type="PANTHER" id="PTHR31953">
    <property type="entry name" value="BETA-FRUCTOFURANOSIDASE, INSOLUBLE ISOENZYME CWINV1-RELATED"/>
    <property type="match status" value="1"/>
</dbReference>
<dbReference type="eggNOG" id="KOG0228">
    <property type="taxonomic scope" value="Eukaryota"/>
</dbReference>
<proteinExistence type="inferred from homology"/>
<dbReference type="OMA" id="SEKSNWA"/>
<dbReference type="AlphaFoldDB" id="W1NHU3"/>
<dbReference type="FunFam" id="2.115.10.20:FF:000001">
    <property type="entry name" value="Beta-fructofuranosidase, insoluble isoenzyme CWINV1"/>
    <property type="match status" value="1"/>
</dbReference>
<organism evidence="11 12">
    <name type="scientific">Amborella trichopoda</name>
    <dbReference type="NCBI Taxonomy" id="13333"/>
    <lineage>
        <taxon>Eukaryota</taxon>
        <taxon>Viridiplantae</taxon>
        <taxon>Streptophyta</taxon>
        <taxon>Embryophyta</taxon>
        <taxon>Tracheophyta</taxon>
        <taxon>Spermatophyta</taxon>
        <taxon>Magnoliopsida</taxon>
        <taxon>Amborellales</taxon>
        <taxon>Amborellaceae</taxon>
        <taxon>Amborella</taxon>
    </lineage>
</organism>
<keyword evidence="4 6" id="KW-0378">Hydrolase</keyword>
<dbReference type="SUPFAM" id="SSF75005">
    <property type="entry name" value="Arabinanase/levansucrase/invertase"/>
    <property type="match status" value="1"/>
</dbReference>
<dbReference type="HOGENOM" id="CLU_001528_6_1_1"/>
<keyword evidence="7" id="KW-0472">Membrane</keyword>
<feature type="domain" description="Glycosyl hydrolase family 32 C-terminal" evidence="9">
    <location>
        <begin position="439"/>
        <end position="627"/>
    </location>
</feature>
<dbReference type="Gene3D" id="2.115.10.20">
    <property type="entry name" value="Glycosyl hydrolase domain, family 43"/>
    <property type="match status" value="1"/>
</dbReference>
<feature type="domain" description="Glycosyl hydrolase family 32 N-terminal" evidence="8">
    <location>
        <begin position="118"/>
        <end position="436"/>
    </location>
</feature>
<dbReference type="InterPro" id="IPR013148">
    <property type="entry name" value="Glyco_hydro_32_N"/>
</dbReference>
<accession>W1NHU3</accession>
<dbReference type="EMBL" id="KI397507">
    <property type="protein sequence ID" value="ERM94735.1"/>
    <property type="molecule type" value="Genomic_DNA"/>
</dbReference>
<evidence type="ECO:0000256" key="4">
    <source>
        <dbReference type="ARBA" id="ARBA00022801"/>
    </source>
</evidence>
<dbReference type="Pfam" id="PF00251">
    <property type="entry name" value="Glyco_hydro_32N"/>
    <property type="match status" value="1"/>
</dbReference>
<dbReference type="InterPro" id="IPR050551">
    <property type="entry name" value="Fructan_Metab_Enzymes"/>
</dbReference>
<evidence type="ECO:0008006" key="13">
    <source>
        <dbReference type="Google" id="ProtNLM"/>
    </source>
</evidence>
<evidence type="ECO:0000256" key="2">
    <source>
        <dbReference type="ARBA" id="ARBA00009902"/>
    </source>
</evidence>
<dbReference type="InterPro" id="IPR001362">
    <property type="entry name" value="Glyco_hydro_32"/>
</dbReference>
<comment type="subcellular location">
    <subcellularLocation>
        <location evidence="1">Vacuole</location>
    </subcellularLocation>
</comment>